<organism evidence="5 6">
    <name type="scientific">Letharia columbiana</name>
    <dbReference type="NCBI Taxonomy" id="112416"/>
    <lineage>
        <taxon>Eukaryota</taxon>
        <taxon>Fungi</taxon>
        <taxon>Dikarya</taxon>
        <taxon>Ascomycota</taxon>
        <taxon>Pezizomycotina</taxon>
        <taxon>Lecanoromycetes</taxon>
        <taxon>OSLEUM clade</taxon>
        <taxon>Lecanoromycetidae</taxon>
        <taxon>Lecanorales</taxon>
        <taxon>Lecanorineae</taxon>
        <taxon>Parmeliaceae</taxon>
        <taxon>Letharia</taxon>
    </lineage>
</organism>
<dbReference type="Proteomes" id="UP000578531">
    <property type="component" value="Unassembled WGS sequence"/>
</dbReference>
<dbReference type="EMBL" id="JACCJC010000084">
    <property type="protein sequence ID" value="KAF6227587.1"/>
    <property type="molecule type" value="Genomic_DNA"/>
</dbReference>
<dbReference type="RefSeq" id="XP_037159078.1">
    <property type="nucleotide sequence ID" value="XM_037313989.1"/>
</dbReference>
<dbReference type="InterPro" id="IPR027417">
    <property type="entry name" value="P-loop_NTPase"/>
</dbReference>
<dbReference type="PANTHER" id="PTHR10039:SF15">
    <property type="entry name" value="NACHT DOMAIN-CONTAINING PROTEIN"/>
    <property type="match status" value="1"/>
</dbReference>
<dbReference type="GeneID" id="59293753"/>
<dbReference type="Pfam" id="PF24883">
    <property type="entry name" value="NPHP3_N"/>
    <property type="match status" value="1"/>
</dbReference>
<feature type="domain" description="Nephrocystin 3-like N-terminal" evidence="4">
    <location>
        <begin position="246"/>
        <end position="409"/>
    </location>
</feature>
<evidence type="ECO:0000259" key="3">
    <source>
        <dbReference type="Pfam" id="PF22939"/>
    </source>
</evidence>
<dbReference type="OrthoDB" id="195446at2759"/>
<dbReference type="SMART" id="SM00248">
    <property type="entry name" value="ANK"/>
    <property type="match status" value="8"/>
</dbReference>
<keyword evidence="6" id="KW-1185">Reference proteome</keyword>
<gene>
    <name evidence="5" type="ORF">HO173_012116</name>
</gene>
<dbReference type="PANTHER" id="PTHR10039">
    <property type="entry name" value="AMELOGENIN"/>
    <property type="match status" value="1"/>
</dbReference>
<evidence type="ECO:0000256" key="1">
    <source>
        <dbReference type="ARBA" id="ARBA00022737"/>
    </source>
</evidence>
<dbReference type="Pfam" id="PF12796">
    <property type="entry name" value="Ank_2"/>
    <property type="match status" value="2"/>
</dbReference>
<keyword evidence="1" id="KW-0677">Repeat</keyword>
<dbReference type="Pfam" id="PF00023">
    <property type="entry name" value="Ank"/>
    <property type="match status" value="1"/>
</dbReference>
<proteinExistence type="predicted"/>
<dbReference type="Gene3D" id="1.25.40.20">
    <property type="entry name" value="Ankyrin repeat-containing domain"/>
    <property type="match status" value="2"/>
</dbReference>
<evidence type="ECO:0000259" key="4">
    <source>
        <dbReference type="Pfam" id="PF24883"/>
    </source>
</evidence>
<dbReference type="SUPFAM" id="SSF52540">
    <property type="entry name" value="P-loop containing nucleoside triphosphate hydrolases"/>
    <property type="match status" value="1"/>
</dbReference>
<sequence length="1060" mass="118530">MGKAEQAEQVEATAHPRYLSCSFLFTLHTTLSPLREILFYLLLTLYRGGIAAGMSFGYGVGDIIEVSTLARTIWGRFRDASDQFNAIQTDVFGLHRVLDDIANNLSGIQLTDKQANDLSVLIAGCRGVLHDTEKLIRKNESLGTESSGVSSRTQKALRKLKWDSATVNELRDRMISSTTFLNAFNTSLASQASRATNQKIDSIIENTQYLRLSQNQQERNEVLQWLSPLNFAPQQSDLSNRRQKETGSWLLGSHEFQEWVSKEGQTLVCQGMPGAGKTMLASLVIDRLQQFSGEENVVTAYIYCDYKRQDEQTPINLTASVTKQLLQHQDLIPENILKMYQHHQKLETRPTFEEVLEMTGSSMARLSRVYVILDALDELGNAGQVRQTLIGCLRPLQDLHHFNLMTTSRYIPSLALDFHHPLCMDVRASPEDVRRYVEGHTSDLPKCVRENLGLQEDIATAIVDSVEGMFLLAQLHMDSLKDKTSSKLIKKALEILPKGSNALDLAYDGAMQRIENQMEGFRLLAKQLLGWLTYSERLMTVKEVQHALAIEPGTPEFDEDNLGDIEEVLGFCAGLIIVDEETQIIRLVHYTTQEYFRRNGDRVLAFAKQDIAIGCLTYLLYENFKDGWANEVGQKEFAEGNRAEDALRNREKEKEEDYTKSVEARLQKYPFLEYAARYWATHARLCKEQNVKILMMSFAKDDCRVSSAGQVLLVLDERSTILRLVRHMNGTMSRSPLSAMHIIAYFGYEGMISELLNHGFEADAEDSTRRTPLWWAASQGHHGVVELLLSQSHVNVNNRGHSRLGYTETPLGIAAKAGKDETVKLLIEREDVDVNLPRPDGESPLSSAAREGHSTVVELLLTRRDIEVNSRCNAGGTPLWFAASFGRADVVTQLLKHKNVQINSKDIQGDTPLASAASSGHKGIVEMLLGRSDIEVNTQDRRGLTPLLHAVRAGYEAVVKLLLSHSDIDVNAKEIRGISPLAIAVMVGRTAVVKLLCAHPDVDLDRDVLALVKESGPRDWLSQADNDALALVREECLGILRTAIEARSRNGPQNPEVVPS</sequence>
<feature type="repeat" description="ANK" evidence="2">
    <location>
        <begin position="874"/>
        <end position="907"/>
    </location>
</feature>
<accession>A0A8H6FGE7</accession>
<comment type="caution">
    <text evidence="5">The sequence shown here is derived from an EMBL/GenBank/DDBJ whole genome shotgun (WGS) entry which is preliminary data.</text>
</comment>
<keyword evidence="2" id="KW-0040">ANK repeat</keyword>
<dbReference type="SUPFAM" id="SSF48403">
    <property type="entry name" value="Ankyrin repeat"/>
    <property type="match status" value="1"/>
</dbReference>
<dbReference type="InterPro" id="IPR056884">
    <property type="entry name" value="NPHP3-like_N"/>
</dbReference>
<evidence type="ECO:0000313" key="5">
    <source>
        <dbReference type="EMBL" id="KAF6227587.1"/>
    </source>
</evidence>
<feature type="repeat" description="ANK" evidence="2">
    <location>
        <begin position="840"/>
        <end position="861"/>
    </location>
</feature>
<dbReference type="InterPro" id="IPR002110">
    <property type="entry name" value="Ankyrin_rpt"/>
</dbReference>
<dbReference type="PROSITE" id="PS50088">
    <property type="entry name" value="ANK_REPEAT"/>
    <property type="match status" value="2"/>
</dbReference>
<evidence type="ECO:0008006" key="7">
    <source>
        <dbReference type="Google" id="ProtNLM"/>
    </source>
</evidence>
<name>A0A8H6FGE7_9LECA</name>
<dbReference type="PROSITE" id="PS50297">
    <property type="entry name" value="ANK_REP_REGION"/>
    <property type="match status" value="1"/>
</dbReference>
<protein>
    <recommendedName>
        <fullName evidence="7">NACHT domain-containing protein</fullName>
    </recommendedName>
</protein>
<dbReference type="InterPro" id="IPR036770">
    <property type="entry name" value="Ankyrin_rpt-contain_sf"/>
</dbReference>
<dbReference type="Gene3D" id="3.40.50.300">
    <property type="entry name" value="P-loop containing nucleotide triphosphate hydrolases"/>
    <property type="match status" value="1"/>
</dbReference>
<reference evidence="5 6" key="1">
    <citation type="journal article" date="2020" name="Genomics">
        <title>Complete, high-quality genomes from long-read metagenomic sequencing of two wolf lichen thalli reveals enigmatic genome architecture.</title>
        <authorList>
            <person name="McKenzie S.K."/>
            <person name="Walston R.F."/>
            <person name="Allen J.L."/>
        </authorList>
    </citation>
    <scope>NUCLEOTIDE SEQUENCE [LARGE SCALE GENOMIC DNA]</scope>
    <source>
        <strain evidence="5">WasteWater2</strain>
    </source>
</reference>
<evidence type="ECO:0000313" key="6">
    <source>
        <dbReference type="Proteomes" id="UP000578531"/>
    </source>
</evidence>
<dbReference type="AlphaFoldDB" id="A0A8H6FGE7"/>
<dbReference type="Pfam" id="PF22939">
    <property type="entry name" value="WHD_GPIID"/>
    <property type="match status" value="1"/>
</dbReference>
<feature type="domain" description="GPI inositol-deacylase winged helix" evidence="3">
    <location>
        <begin position="518"/>
        <end position="600"/>
    </location>
</feature>
<dbReference type="Pfam" id="PF13637">
    <property type="entry name" value="Ank_4"/>
    <property type="match status" value="1"/>
</dbReference>
<dbReference type="InterPro" id="IPR054471">
    <property type="entry name" value="GPIID_WHD"/>
</dbReference>
<evidence type="ECO:0000256" key="2">
    <source>
        <dbReference type="PROSITE-ProRule" id="PRU00023"/>
    </source>
</evidence>